<dbReference type="InterPro" id="IPR017930">
    <property type="entry name" value="Myb_dom"/>
</dbReference>
<dbReference type="CDD" id="cd00167">
    <property type="entry name" value="SANT"/>
    <property type="match status" value="2"/>
</dbReference>
<name>A0ABR2JZP6_9EUKA</name>
<dbReference type="Gene3D" id="1.10.10.60">
    <property type="entry name" value="Homeodomain-like"/>
    <property type="match status" value="2"/>
</dbReference>
<keyword evidence="4" id="KW-1185">Reference proteome</keyword>
<feature type="domain" description="HTH myb-type" evidence="2">
    <location>
        <begin position="92"/>
        <end position="146"/>
    </location>
</feature>
<dbReference type="InterPro" id="IPR001005">
    <property type="entry name" value="SANT/Myb"/>
</dbReference>
<dbReference type="PANTHER" id="PTHR45614">
    <property type="entry name" value="MYB PROTEIN-RELATED"/>
    <property type="match status" value="1"/>
</dbReference>
<evidence type="ECO:0008006" key="5">
    <source>
        <dbReference type="Google" id="ProtNLM"/>
    </source>
</evidence>
<dbReference type="EMBL" id="JAPFFF010000008">
    <property type="protein sequence ID" value="KAK8884206.1"/>
    <property type="molecule type" value="Genomic_DNA"/>
</dbReference>
<protein>
    <recommendedName>
        <fullName evidence="5">Myb-like DNA-binding domain containing protein</fullName>
    </recommendedName>
</protein>
<dbReference type="PROSITE" id="PS50090">
    <property type="entry name" value="MYB_LIKE"/>
    <property type="match status" value="2"/>
</dbReference>
<dbReference type="PROSITE" id="PS51294">
    <property type="entry name" value="HTH_MYB"/>
    <property type="match status" value="2"/>
</dbReference>
<organism evidence="3 4">
    <name type="scientific">Tritrichomonas musculus</name>
    <dbReference type="NCBI Taxonomy" id="1915356"/>
    <lineage>
        <taxon>Eukaryota</taxon>
        <taxon>Metamonada</taxon>
        <taxon>Parabasalia</taxon>
        <taxon>Tritrichomonadida</taxon>
        <taxon>Tritrichomonadidae</taxon>
        <taxon>Tritrichomonas</taxon>
    </lineage>
</organism>
<dbReference type="SMART" id="SM00717">
    <property type="entry name" value="SANT"/>
    <property type="match status" value="2"/>
</dbReference>
<feature type="domain" description="Myb-like" evidence="1">
    <location>
        <begin position="92"/>
        <end position="142"/>
    </location>
</feature>
<reference evidence="3 4" key="1">
    <citation type="submission" date="2024-04" db="EMBL/GenBank/DDBJ databases">
        <title>Tritrichomonas musculus Genome.</title>
        <authorList>
            <person name="Alves-Ferreira E."/>
            <person name="Grigg M."/>
            <person name="Lorenzi H."/>
            <person name="Galac M."/>
        </authorList>
    </citation>
    <scope>NUCLEOTIDE SEQUENCE [LARGE SCALE GENOMIC DNA]</scope>
    <source>
        <strain evidence="3 4">EAF2021</strain>
    </source>
</reference>
<dbReference type="PANTHER" id="PTHR45614:SF253">
    <property type="entry name" value="CHROMOSOME UNDETERMINED SCAFFOLD_38, WHOLE GENOME SHOTGUN SEQUENCE"/>
    <property type="match status" value="1"/>
</dbReference>
<evidence type="ECO:0000259" key="2">
    <source>
        <dbReference type="PROSITE" id="PS51294"/>
    </source>
</evidence>
<evidence type="ECO:0000259" key="1">
    <source>
        <dbReference type="PROSITE" id="PS50090"/>
    </source>
</evidence>
<dbReference type="InterPro" id="IPR050560">
    <property type="entry name" value="MYB_TF"/>
</dbReference>
<dbReference type="InterPro" id="IPR009057">
    <property type="entry name" value="Homeodomain-like_sf"/>
</dbReference>
<accession>A0ABR2JZP6</accession>
<feature type="domain" description="HTH myb-type" evidence="2">
    <location>
        <begin position="39"/>
        <end position="91"/>
    </location>
</feature>
<dbReference type="Pfam" id="PF13921">
    <property type="entry name" value="Myb_DNA-bind_6"/>
    <property type="match status" value="1"/>
</dbReference>
<comment type="caution">
    <text evidence="3">The sequence shown here is derived from an EMBL/GenBank/DDBJ whole genome shotgun (WGS) entry which is preliminary data.</text>
</comment>
<dbReference type="SUPFAM" id="SSF46689">
    <property type="entry name" value="Homeodomain-like"/>
    <property type="match status" value="1"/>
</dbReference>
<proteinExistence type="predicted"/>
<gene>
    <name evidence="3" type="ORF">M9Y10_043312</name>
</gene>
<evidence type="ECO:0000313" key="4">
    <source>
        <dbReference type="Proteomes" id="UP001470230"/>
    </source>
</evidence>
<feature type="domain" description="Myb-like" evidence="1">
    <location>
        <begin position="39"/>
        <end position="91"/>
    </location>
</feature>
<sequence length="333" mass="37602">MFLVVKPSLSNNENDLIKPQNQNTALLNSANTDVEIKTNMKNIRSRFTKEEDDRLKNIVESQKDRIDWNQISLLMDGRTPRQCRERYTNYLRPNLLNGAWTEEEDRILDKLYEKMGPQWSKIAQYFPNRSDVNIKNHHTCIVNRLYRQQKVKMASNAEGATNVSKDTENDMNNELNSSNEANNIGQNTSDSIISPIMPVEVIKEIRETTITDNIPTNPSIPPVESIIPAVPNIDSNISNNILTFSDISTQTIPTLTESTATNILNPANQTIFNNANTNSDSYTQAISNLAISRLSTPDITPNTQEPNKIDTNAILKNIFSLLVNLSLLISQQK</sequence>
<evidence type="ECO:0000313" key="3">
    <source>
        <dbReference type="EMBL" id="KAK8884206.1"/>
    </source>
</evidence>
<dbReference type="Proteomes" id="UP001470230">
    <property type="component" value="Unassembled WGS sequence"/>
</dbReference>